<evidence type="ECO:0000256" key="1">
    <source>
        <dbReference type="SAM" id="MobiDB-lite"/>
    </source>
</evidence>
<dbReference type="VEuPathDB" id="TrichDB:TVAG_025450"/>
<evidence type="ECO:0000313" key="3">
    <source>
        <dbReference type="Proteomes" id="UP000001542"/>
    </source>
</evidence>
<sequence length="527" mass="61173">MATKTPNYQQVRIPPIKPELVDYIDAVPMIPAQMNQAYESNKLNLFYLESVKKRYTAIIEKESKCLIEISREKNKKYDCSLPQFKYARHKFQKYFYKYHYSRFTRFQKNYALVVTLLQFFRECIGCHAPISFKREVFTKQITMEDPPDDKKLSYKIISLGNYAKALLRSNKKLEASELLETLHRVSQNADETINYIPPNEFDTQFMLYAVQNGLIKKFVQFAKQMPHLQIKTEQLPKPEEKKLSTTKSAEFIPDFPMFSENPDGKPAEDDDNDESISDERLFQSNLFDVQPQVQLNDAAPSLLAPPVMFDAEQDISTVQTFNFKEFNQFVQFFFIALNSDFKTDKKVFTTMRCASIRILFDVYYNTMGNPFYSPYQSVKYFMNIENSLKKSPETLGIQTSLYPAAFKSKPAKEIFGMSNHFANAIETIINVQFFNNPLDIAFAMYNVISEIQNGIRESMNINSKILDMSFDDLFGFLIPVFALNPTPSPVVFHKFLSAFEELKISTTLEYSCTCLKAILAHFMENKN</sequence>
<dbReference type="InParanoid" id="A2G875"/>
<dbReference type="VEuPathDB" id="TrichDB:TVAGG3_0274890"/>
<dbReference type="AlphaFoldDB" id="A2G875"/>
<accession>A2G875</accession>
<reference evidence="2" key="2">
    <citation type="journal article" date="2007" name="Science">
        <title>Draft genome sequence of the sexually transmitted pathogen Trichomonas vaginalis.</title>
        <authorList>
            <person name="Carlton J.M."/>
            <person name="Hirt R.P."/>
            <person name="Silva J.C."/>
            <person name="Delcher A.L."/>
            <person name="Schatz M."/>
            <person name="Zhao Q."/>
            <person name="Wortman J.R."/>
            <person name="Bidwell S.L."/>
            <person name="Alsmark U.C.M."/>
            <person name="Besteiro S."/>
            <person name="Sicheritz-Ponten T."/>
            <person name="Noel C.J."/>
            <person name="Dacks J.B."/>
            <person name="Foster P.G."/>
            <person name="Simillion C."/>
            <person name="Van de Peer Y."/>
            <person name="Miranda-Saavedra D."/>
            <person name="Barton G.J."/>
            <person name="Westrop G.D."/>
            <person name="Mueller S."/>
            <person name="Dessi D."/>
            <person name="Fiori P.L."/>
            <person name="Ren Q."/>
            <person name="Paulsen I."/>
            <person name="Zhang H."/>
            <person name="Bastida-Corcuera F.D."/>
            <person name="Simoes-Barbosa A."/>
            <person name="Brown M.T."/>
            <person name="Hayes R.D."/>
            <person name="Mukherjee M."/>
            <person name="Okumura C.Y."/>
            <person name="Schneider R."/>
            <person name="Smith A.J."/>
            <person name="Vanacova S."/>
            <person name="Villalvazo M."/>
            <person name="Haas B.J."/>
            <person name="Pertea M."/>
            <person name="Feldblyum T.V."/>
            <person name="Utterback T.R."/>
            <person name="Shu C.L."/>
            <person name="Osoegawa K."/>
            <person name="de Jong P.J."/>
            <person name="Hrdy I."/>
            <person name="Horvathova L."/>
            <person name="Zubacova Z."/>
            <person name="Dolezal P."/>
            <person name="Malik S.B."/>
            <person name="Logsdon J.M. Jr."/>
            <person name="Henze K."/>
            <person name="Gupta A."/>
            <person name="Wang C.C."/>
            <person name="Dunne R.L."/>
            <person name="Upcroft J.A."/>
            <person name="Upcroft P."/>
            <person name="White O."/>
            <person name="Salzberg S.L."/>
            <person name="Tang P."/>
            <person name="Chiu C.-H."/>
            <person name="Lee Y.-S."/>
            <person name="Embley T.M."/>
            <person name="Coombs G.H."/>
            <person name="Mottram J.C."/>
            <person name="Tachezy J."/>
            <person name="Fraser-Liggett C.M."/>
            <person name="Johnson P.J."/>
        </authorList>
    </citation>
    <scope>NUCLEOTIDE SEQUENCE [LARGE SCALE GENOMIC DNA]</scope>
    <source>
        <strain evidence="2">G3</strain>
    </source>
</reference>
<keyword evidence="3" id="KW-1185">Reference proteome</keyword>
<feature type="region of interest" description="Disordered" evidence="1">
    <location>
        <begin position="255"/>
        <end position="274"/>
    </location>
</feature>
<dbReference type="SMR" id="A2G875"/>
<dbReference type="KEGG" id="tva:4744287"/>
<name>A2G875_TRIV3</name>
<evidence type="ECO:0000313" key="2">
    <source>
        <dbReference type="EMBL" id="EAX86641.1"/>
    </source>
</evidence>
<proteinExistence type="predicted"/>
<reference evidence="2" key="1">
    <citation type="submission" date="2006-10" db="EMBL/GenBank/DDBJ databases">
        <authorList>
            <person name="Amadeo P."/>
            <person name="Zhao Q."/>
            <person name="Wortman J."/>
            <person name="Fraser-Liggett C."/>
            <person name="Carlton J."/>
        </authorList>
    </citation>
    <scope>NUCLEOTIDE SEQUENCE</scope>
    <source>
        <strain evidence="2">G3</strain>
    </source>
</reference>
<evidence type="ECO:0008006" key="4">
    <source>
        <dbReference type="Google" id="ProtNLM"/>
    </source>
</evidence>
<dbReference type="RefSeq" id="XP_001299571.1">
    <property type="nucleotide sequence ID" value="XM_001299570.1"/>
</dbReference>
<organism evidence="2 3">
    <name type="scientific">Trichomonas vaginalis (strain ATCC PRA-98 / G3)</name>
    <dbReference type="NCBI Taxonomy" id="412133"/>
    <lineage>
        <taxon>Eukaryota</taxon>
        <taxon>Metamonada</taxon>
        <taxon>Parabasalia</taxon>
        <taxon>Trichomonadida</taxon>
        <taxon>Trichomonadidae</taxon>
        <taxon>Trichomonas</taxon>
    </lineage>
</organism>
<dbReference type="OrthoDB" id="10623873at2759"/>
<dbReference type="EMBL" id="DS114604">
    <property type="protein sequence ID" value="EAX86641.1"/>
    <property type="molecule type" value="Genomic_DNA"/>
</dbReference>
<protein>
    <recommendedName>
        <fullName evidence="4">VPS9 domain-containing protein</fullName>
    </recommendedName>
</protein>
<gene>
    <name evidence="2" type="ORF">TVAG_025450</name>
</gene>
<dbReference type="Proteomes" id="UP000001542">
    <property type="component" value="Unassembled WGS sequence"/>
</dbReference>